<keyword evidence="3" id="KW-1185">Reference proteome</keyword>
<proteinExistence type="predicted"/>
<evidence type="ECO:0000256" key="1">
    <source>
        <dbReference type="SAM" id="MobiDB-lite"/>
    </source>
</evidence>
<name>A0A0E0DRD3_9ORYZ</name>
<dbReference type="Gramene" id="OMERI05G14240.1">
    <property type="protein sequence ID" value="OMERI05G14240.1"/>
    <property type="gene ID" value="OMERI05G14240"/>
</dbReference>
<dbReference type="HOGENOM" id="CLU_2337167_0_0_1"/>
<evidence type="ECO:0000313" key="2">
    <source>
        <dbReference type="EnsemblPlants" id="OMERI05G14240.1"/>
    </source>
</evidence>
<protein>
    <submittedName>
        <fullName evidence="2">Uncharacterized protein</fullName>
    </submittedName>
</protein>
<accession>A0A0E0DRD3</accession>
<dbReference type="AlphaFoldDB" id="A0A0E0DRD3"/>
<reference evidence="2" key="1">
    <citation type="submission" date="2015-04" db="UniProtKB">
        <authorList>
            <consortium name="EnsemblPlants"/>
        </authorList>
    </citation>
    <scope>IDENTIFICATION</scope>
</reference>
<sequence>MEEGHERSQHGGRGESSVTGGEGGDRGGNDGTGAALGEARAIVSTTAVDEVVVAGDGGSKVVVAVEVMSPPLPHSDAEMYEYDVEAEKDYEEELRAPG</sequence>
<dbReference type="Proteomes" id="UP000008021">
    <property type="component" value="Chromosome 5"/>
</dbReference>
<reference evidence="2" key="2">
    <citation type="submission" date="2018-05" db="EMBL/GenBank/DDBJ databases">
        <title>OmerRS3 (Oryza meridionalis Reference Sequence Version 3).</title>
        <authorList>
            <person name="Zhang J."/>
            <person name="Kudrna D."/>
            <person name="Lee S."/>
            <person name="Talag J."/>
            <person name="Welchert J."/>
            <person name="Wing R.A."/>
        </authorList>
    </citation>
    <scope>NUCLEOTIDE SEQUENCE [LARGE SCALE GENOMIC DNA]</scope>
    <source>
        <strain evidence="2">cv. OR44</strain>
    </source>
</reference>
<dbReference type="EnsemblPlants" id="OMERI05G14240.1">
    <property type="protein sequence ID" value="OMERI05G14240.1"/>
    <property type="gene ID" value="OMERI05G14240"/>
</dbReference>
<feature type="compositionally biased region" description="Basic and acidic residues" evidence="1">
    <location>
        <begin position="1"/>
        <end position="13"/>
    </location>
</feature>
<evidence type="ECO:0000313" key="3">
    <source>
        <dbReference type="Proteomes" id="UP000008021"/>
    </source>
</evidence>
<organism evidence="2">
    <name type="scientific">Oryza meridionalis</name>
    <dbReference type="NCBI Taxonomy" id="40149"/>
    <lineage>
        <taxon>Eukaryota</taxon>
        <taxon>Viridiplantae</taxon>
        <taxon>Streptophyta</taxon>
        <taxon>Embryophyta</taxon>
        <taxon>Tracheophyta</taxon>
        <taxon>Spermatophyta</taxon>
        <taxon>Magnoliopsida</taxon>
        <taxon>Liliopsida</taxon>
        <taxon>Poales</taxon>
        <taxon>Poaceae</taxon>
        <taxon>BOP clade</taxon>
        <taxon>Oryzoideae</taxon>
        <taxon>Oryzeae</taxon>
        <taxon>Oryzinae</taxon>
        <taxon>Oryza</taxon>
    </lineage>
</organism>
<feature type="region of interest" description="Disordered" evidence="1">
    <location>
        <begin position="1"/>
        <end position="34"/>
    </location>
</feature>